<evidence type="ECO:0000256" key="2">
    <source>
        <dbReference type="ARBA" id="ARBA00022525"/>
    </source>
</evidence>
<evidence type="ECO:0000256" key="4">
    <source>
        <dbReference type="ARBA" id="ARBA00022837"/>
    </source>
</evidence>
<evidence type="ECO:0000256" key="5">
    <source>
        <dbReference type="ARBA" id="ARBA00023157"/>
    </source>
</evidence>
<comment type="subcellular location">
    <subcellularLocation>
        <location evidence="1">Secreted</location>
    </subcellularLocation>
</comment>
<dbReference type="EMBL" id="NEDP02001725">
    <property type="protein sequence ID" value="OWF52645.1"/>
    <property type="molecule type" value="Genomic_DNA"/>
</dbReference>
<dbReference type="GO" id="GO:0005518">
    <property type="term" value="F:collagen binding"/>
    <property type="evidence" value="ECO:0007669"/>
    <property type="project" value="TreeGrafter"/>
</dbReference>
<dbReference type="InterPro" id="IPR036058">
    <property type="entry name" value="Kazal_dom_sf"/>
</dbReference>
<dbReference type="GO" id="GO:0005615">
    <property type="term" value="C:extracellular space"/>
    <property type="evidence" value="ECO:0007669"/>
    <property type="project" value="TreeGrafter"/>
</dbReference>
<feature type="domain" description="Kazal-like" evidence="9">
    <location>
        <begin position="90"/>
        <end position="151"/>
    </location>
</feature>
<dbReference type="PANTHER" id="PTHR13866">
    <property type="entry name" value="SPARC OSTEONECTIN"/>
    <property type="match status" value="1"/>
</dbReference>
<dbReference type="Gene3D" id="3.30.60.30">
    <property type="match status" value="1"/>
</dbReference>
<evidence type="ECO:0000313" key="10">
    <source>
        <dbReference type="EMBL" id="OWF52645.1"/>
    </source>
</evidence>
<dbReference type="AlphaFoldDB" id="A0A210QV95"/>
<feature type="compositionally biased region" description="Acidic residues" evidence="7">
    <location>
        <begin position="40"/>
        <end position="60"/>
    </location>
</feature>
<dbReference type="InterPro" id="IPR011992">
    <property type="entry name" value="EF-hand-dom_pair"/>
</dbReference>
<dbReference type="STRING" id="6573.A0A210QV95"/>
<keyword evidence="6" id="KW-0325">Glycoprotein</keyword>
<evidence type="ECO:0000256" key="1">
    <source>
        <dbReference type="ARBA" id="ARBA00004613"/>
    </source>
</evidence>
<dbReference type="Proteomes" id="UP000242188">
    <property type="component" value="Unassembled WGS sequence"/>
</dbReference>
<keyword evidence="4" id="KW-0106">Calcium</keyword>
<dbReference type="InterPro" id="IPR019577">
    <property type="entry name" value="SPARC/Testican_Ca-bd-dom"/>
</dbReference>
<keyword evidence="11" id="KW-1185">Reference proteome</keyword>
<evidence type="ECO:0000256" key="7">
    <source>
        <dbReference type="SAM" id="MobiDB-lite"/>
    </source>
</evidence>
<dbReference type="GO" id="GO:0050840">
    <property type="term" value="F:extracellular matrix binding"/>
    <property type="evidence" value="ECO:0007669"/>
    <property type="project" value="TreeGrafter"/>
</dbReference>
<dbReference type="SMART" id="SM00280">
    <property type="entry name" value="KAZAL"/>
    <property type="match status" value="1"/>
</dbReference>
<dbReference type="OrthoDB" id="9972865at2759"/>
<evidence type="ECO:0000256" key="6">
    <source>
        <dbReference type="ARBA" id="ARBA00023180"/>
    </source>
</evidence>
<keyword evidence="5" id="KW-1015">Disulfide bond</keyword>
<evidence type="ECO:0000313" key="11">
    <source>
        <dbReference type="Proteomes" id="UP000242188"/>
    </source>
</evidence>
<dbReference type="PROSITE" id="PS00018">
    <property type="entry name" value="EF_HAND_1"/>
    <property type="match status" value="1"/>
</dbReference>
<feature type="signal peptide" evidence="8">
    <location>
        <begin position="1"/>
        <end position="20"/>
    </location>
</feature>
<gene>
    <name evidence="10" type="ORF">KP79_PYT05838</name>
</gene>
<protein>
    <submittedName>
        <fullName evidence="10">Acidic and cysteine-rich secreted protein</fullName>
    </submittedName>
</protein>
<evidence type="ECO:0000256" key="3">
    <source>
        <dbReference type="ARBA" id="ARBA00022729"/>
    </source>
</evidence>
<proteinExistence type="predicted"/>
<dbReference type="GO" id="GO:0005509">
    <property type="term" value="F:calcium ion binding"/>
    <property type="evidence" value="ECO:0007669"/>
    <property type="project" value="InterPro"/>
</dbReference>
<name>A0A210QV95_MIZYE</name>
<dbReference type="PANTHER" id="PTHR13866:SF14">
    <property type="entry name" value="BM-40"/>
    <property type="match status" value="1"/>
</dbReference>
<dbReference type="Pfam" id="PF10591">
    <property type="entry name" value="SPARC_Ca_bdg"/>
    <property type="match status" value="1"/>
</dbReference>
<dbReference type="InterPro" id="IPR018247">
    <property type="entry name" value="EF_Hand_1_Ca_BS"/>
</dbReference>
<dbReference type="SUPFAM" id="SSF100895">
    <property type="entry name" value="Kazal-type serine protease inhibitors"/>
    <property type="match status" value="1"/>
</dbReference>
<keyword evidence="3 8" id="KW-0732">Signal</keyword>
<dbReference type="Gene3D" id="1.10.238.10">
    <property type="entry name" value="EF-hand"/>
    <property type="match status" value="1"/>
</dbReference>
<feature type="chain" id="PRO_5012397252" evidence="8">
    <location>
        <begin position="21"/>
        <end position="282"/>
    </location>
</feature>
<dbReference type="InterPro" id="IPR002350">
    <property type="entry name" value="Kazal_dom"/>
</dbReference>
<organism evidence="10 11">
    <name type="scientific">Mizuhopecten yessoensis</name>
    <name type="common">Japanese scallop</name>
    <name type="synonym">Patinopecten yessoensis</name>
    <dbReference type="NCBI Taxonomy" id="6573"/>
    <lineage>
        <taxon>Eukaryota</taxon>
        <taxon>Metazoa</taxon>
        <taxon>Spiralia</taxon>
        <taxon>Lophotrochozoa</taxon>
        <taxon>Mollusca</taxon>
        <taxon>Bivalvia</taxon>
        <taxon>Autobranchia</taxon>
        <taxon>Pteriomorphia</taxon>
        <taxon>Pectinida</taxon>
        <taxon>Pectinoidea</taxon>
        <taxon>Pectinidae</taxon>
        <taxon>Mizuhopecten</taxon>
    </lineage>
</organism>
<accession>A0A210QV95</accession>
<dbReference type="SUPFAM" id="SSF47473">
    <property type="entry name" value="EF-hand"/>
    <property type="match status" value="1"/>
</dbReference>
<sequence>MKTLSALILLLLATCALIKADEQTRSASPIQDIPEQGLAADEDDDDDDEVALDDETDDTTEQVSRENPCNKKQCQRGEDCVIRDDKPKCVCVQSCSNVNNPRHKVCGSKNTTFDSECHLDREACLCKAKSPECSNPAFKKLKLIYFGACQNLPRCDDVGMSQFPARMEGWLAIIMDVVAARNELGAYEELLTDSLHQRINAVLWKFCELDTHPQDRRVSRRELQMVIASLRPMEPCLVPFLNRCDANNDRKISLKEWGSCLGLERNEIVDKCKNLRKKARKN</sequence>
<evidence type="ECO:0000256" key="8">
    <source>
        <dbReference type="SAM" id="SignalP"/>
    </source>
</evidence>
<evidence type="ECO:0000259" key="9">
    <source>
        <dbReference type="PROSITE" id="PS51465"/>
    </source>
</evidence>
<dbReference type="PROSITE" id="PS51465">
    <property type="entry name" value="KAZAL_2"/>
    <property type="match status" value="1"/>
</dbReference>
<feature type="region of interest" description="Disordered" evidence="7">
    <location>
        <begin position="26"/>
        <end position="64"/>
    </location>
</feature>
<comment type="caution">
    <text evidence="10">The sequence shown here is derived from an EMBL/GenBank/DDBJ whole genome shotgun (WGS) entry which is preliminary data.</text>
</comment>
<keyword evidence="2" id="KW-0964">Secreted</keyword>
<reference evidence="10 11" key="1">
    <citation type="journal article" date="2017" name="Nat. Ecol. Evol.">
        <title>Scallop genome provides insights into evolution of bilaterian karyotype and development.</title>
        <authorList>
            <person name="Wang S."/>
            <person name="Zhang J."/>
            <person name="Jiao W."/>
            <person name="Li J."/>
            <person name="Xun X."/>
            <person name="Sun Y."/>
            <person name="Guo X."/>
            <person name="Huan P."/>
            <person name="Dong B."/>
            <person name="Zhang L."/>
            <person name="Hu X."/>
            <person name="Sun X."/>
            <person name="Wang J."/>
            <person name="Zhao C."/>
            <person name="Wang Y."/>
            <person name="Wang D."/>
            <person name="Huang X."/>
            <person name="Wang R."/>
            <person name="Lv J."/>
            <person name="Li Y."/>
            <person name="Zhang Z."/>
            <person name="Liu B."/>
            <person name="Lu W."/>
            <person name="Hui Y."/>
            <person name="Liang J."/>
            <person name="Zhou Z."/>
            <person name="Hou R."/>
            <person name="Li X."/>
            <person name="Liu Y."/>
            <person name="Li H."/>
            <person name="Ning X."/>
            <person name="Lin Y."/>
            <person name="Zhao L."/>
            <person name="Xing Q."/>
            <person name="Dou J."/>
            <person name="Li Y."/>
            <person name="Mao J."/>
            <person name="Guo H."/>
            <person name="Dou H."/>
            <person name="Li T."/>
            <person name="Mu C."/>
            <person name="Jiang W."/>
            <person name="Fu Q."/>
            <person name="Fu X."/>
            <person name="Miao Y."/>
            <person name="Liu J."/>
            <person name="Yu Q."/>
            <person name="Li R."/>
            <person name="Liao H."/>
            <person name="Li X."/>
            <person name="Kong Y."/>
            <person name="Jiang Z."/>
            <person name="Chourrout D."/>
            <person name="Li R."/>
            <person name="Bao Z."/>
        </authorList>
    </citation>
    <scope>NUCLEOTIDE SEQUENCE [LARGE SCALE GENOMIC DNA]</scope>
    <source>
        <strain evidence="10 11">PY_sf001</strain>
    </source>
</reference>